<comment type="caution">
    <text evidence="12">The sequence shown here is derived from an EMBL/GenBank/DDBJ whole genome shotgun (WGS) entry which is preliminary data.</text>
</comment>
<feature type="active site" description="Nucleophile; methyl group acceptor" evidence="9">
    <location>
        <position position="132"/>
    </location>
</feature>
<accession>A0A0U1PX78</accession>
<dbReference type="Pfam" id="PF02870">
    <property type="entry name" value="Methyltransf_1N"/>
    <property type="match status" value="1"/>
</dbReference>
<evidence type="ECO:0000313" key="12">
    <source>
        <dbReference type="EMBL" id="KKW67144.1"/>
    </source>
</evidence>
<dbReference type="AlphaFoldDB" id="A0A0U1PX78"/>
<comment type="miscellaneous">
    <text evidence="9">This enzyme catalyzes only one turnover and therefore is not strictly catalytic. According to one definition, an enzyme is a biocatalyst that acts repeatedly and over many reaction cycles.</text>
</comment>
<evidence type="ECO:0000256" key="1">
    <source>
        <dbReference type="ARBA" id="ARBA00001286"/>
    </source>
</evidence>
<dbReference type="SUPFAM" id="SSF53155">
    <property type="entry name" value="Methylated DNA-protein cysteine methyltransferase domain"/>
    <property type="match status" value="1"/>
</dbReference>
<keyword evidence="4 9" id="KW-0489">Methyltransferase</keyword>
<comment type="function">
    <text evidence="9">Involved in the cellular defense against the biological effects of O6-methylguanine (O6-MeG) and O4-methylthymine (O4-MeT) in DNA. Repairs the methylated nucleobase in DNA by stoichiometrically transferring the methyl group to a cysteine residue in the enzyme. This is a suicide reaction: the enzyme is irreversibly inactivated.</text>
</comment>
<keyword evidence="6 9" id="KW-0227">DNA damage</keyword>
<evidence type="ECO:0000256" key="2">
    <source>
        <dbReference type="ARBA" id="ARBA00008711"/>
    </source>
</evidence>
<organism evidence="12 13">
    <name type="scientific">Lampropedia cohaerens</name>
    <dbReference type="NCBI Taxonomy" id="1610491"/>
    <lineage>
        <taxon>Bacteria</taxon>
        <taxon>Pseudomonadati</taxon>
        <taxon>Pseudomonadota</taxon>
        <taxon>Betaproteobacteria</taxon>
        <taxon>Burkholderiales</taxon>
        <taxon>Comamonadaceae</taxon>
        <taxon>Lampropedia</taxon>
    </lineage>
</organism>
<dbReference type="OrthoDB" id="9802228at2"/>
<dbReference type="InterPro" id="IPR023546">
    <property type="entry name" value="MGMT"/>
</dbReference>
<dbReference type="HAMAP" id="MF_00772">
    <property type="entry name" value="OGT"/>
    <property type="match status" value="1"/>
</dbReference>
<dbReference type="FunFam" id="1.10.10.10:FF:000214">
    <property type="entry name" value="Methylated-DNA--protein-cysteine methyltransferase"/>
    <property type="match status" value="1"/>
</dbReference>
<keyword evidence="3 9" id="KW-0963">Cytoplasm</keyword>
<dbReference type="PROSITE" id="PS00374">
    <property type="entry name" value="MGMT"/>
    <property type="match status" value="1"/>
</dbReference>
<proteinExistence type="inferred from homology"/>
<name>A0A0U1PX78_9BURK</name>
<comment type="subcellular location">
    <subcellularLocation>
        <location evidence="9">Cytoplasm</location>
    </subcellularLocation>
</comment>
<dbReference type="InterPro" id="IPR036631">
    <property type="entry name" value="MGMT_N_sf"/>
</dbReference>
<dbReference type="STRING" id="1610491.AAV94_12545"/>
<feature type="domain" description="Methylguanine DNA methyltransferase ribonuclease-like" evidence="11">
    <location>
        <begin position="6"/>
        <end position="76"/>
    </location>
</feature>
<evidence type="ECO:0000256" key="6">
    <source>
        <dbReference type="ARBA" id="ARBA00022763"/>
    </source>
</evidence>
<dbReference type="SUPFAM" id="SSF46767">
    <property type="entry name" value="Methylated DNA-protein cysteine methyltransferase, C-terminal domain"/>
    <property type="match status" value="1"/>
</dbReference>
<feature type="domain" description="Methylated-DNA-[protein]-cysteine S-methyltransferase DNA binding" evidence="10">
    <location>
        <begin position="81"/>
        <end position="160"/>
    </location>
</feature>
<gene>
    <name evidence="12" type="ORF">AAV94_12545</name>
</gene>
<evidence type="ECO:0000256" key="3">
    <source>
        <dbReference type="ARBA" id="ARBA00022490"/>
    </source>
</evidence>
<evidence type="ECO:0000256" key="9">
    <source>
        <dbReference type="HAMAP-Rule" id="MF_00772"/>
    </source>
</evidence>
<dbReference type="InterPro" id="IPR001497">
    <property type="entry name" value="MethylDNA_cys_MeTrfase_AS"/>
</dbReference>
<evidence type="ECO:0000313" key="13">
    <source>
        <dbReference type="Proteomes" id="UP000050580"/>
    </source>
</evidence>
<keyword evidence="13" id="KW-1185">Reference proteome</keyword>
<dbReference type="GO" id="GO:0032259">
    <property type="term" value="P:methylation"/>
    <property type="evidence" value="ECO:0007669"/>
    <property type="project" value="UniProtKB-KW"/>
</dbReference>
<comment type="catalytic activity">
    <reaction evidence="8 9">
        <text>a 6-O-methyl-2'-deoxyguanosine in DNA + L-cysteinyl-[protein] = S-methyl-L-cysteinyl-[protein] + a 2'-deoxyguanosine in DNA</text>
        <dbReference type="Rhea" id="RHEA:24000"/>
        <dbReference type="Rhea" id="RHEA-COMP:10131"/>
        <dbReference type="Rhea" id="RHEA-COMP:10132"/>
        <dbReference type="Rhea" id="RHEA-COMP:11367"/>
        <dbReference type="Rhea" id="RHEA-COMP:11368"/>
        <dbReference type="ChEBI" id="CHEBI:29950"/>
        <dbReference type="ChEBI" id="CHEBI:82612"/>
        <dbReference type="ChEBI" id="CHEBI:85445"/>
        <dbReference type="ChEBI" id="CHEBI:85448"/>
        <dbReference type="EC" id="2.1.1.63"/>
    </reaction>
</comment>
<reference evidence="12 13" key="1">
    <citation type="submission" date="2015-05" db="EMBL/GenBank/DDBJ databases">
        <title>Draft genome sequence of Lampropedia sp. CT6, isolated from the microbial mat of a hot water spring, located at Manikaran, India.</title>
        <authorList>
            <person name="Tripathi C."/>
            <person name="Rani P."/>
            <person name="Mahato N.K."/>
            <person name="Lal R."/>
        </authorList>
    </citation>
    <scope>NUCLEOTIDE SEQUENCE [LARGE SCALE GENOMIC DNA]</scope>
    <source>
        <strain evidence="12 13">CT6</strain>
    </source>
</reference>
<evidence type="ECO:0000259" key="11">
    <source>
        <dbReference type="Pfam" id="PF02870"/>
    </source>
</evidence>
<dbReference type="GO" id="GO:0006307">
    <property type="term" value="P:DNA alkylation repair"/>
    <property type="evidence" value="ECO:0007669"/>
    <property type="project" value="UniProtKB-UniRule"/>
</dbReference>
<evidence type="ECO:0000256" key="7">
    <source>
        <dbReference type="ARBA" id="ARBA00023204"/>
    </source>
</evidence>
<keyword evidence="7 9" id="KW-0234">DNA repair</keyword>
<dbReference type="NCBIfam" id="TIGR00589">
    <property type="entry name" value="ogt"/>
    <property type="match status" value="1"/>
</dbReference>
<dbReference type="InterPro" id="IPR008332">
    <property type="entry name" value="MethylG_MeTrfase_N"/>
</dbReference>
<dbReference type="Gene3D" id="3.30.160.70">
    <property type="entry name" value="Methylated DNA-protein cysteine methyltransferase domain"/>
    <property type="match status" value="1"/>
</dbReference>
<dbReference type="GO" id="GO:0003908">
    <property type="term" value="F:methylated-DNA-[protein]-cysteine S-methyltransferase activity"/>
    <property type="evidence" value="ECO:0007669"/>
    <property type="project" value="UniProtKB-UniRule"/>
</dbReference>
<sequence length="184" mass="19685">MTHHVTIDSPIGPLLLAAAHEQLCLIQFSGERRPHLPPLQSQRLERATDHPTLGEAQRQLQEYFAGERQQFALPLLLVGTPFQQQVWQALASIPYGEAISYAELAQRVGRPTAVRAVGAANGRNPLPIVLPCHRVIGADGALTGFSGGLACKAYLLWLEGSSAPSGAAQGSRQPDLFAAAPARL</sequence>
<dbReference type="Pfam" id="PF01035">
    <property type="entry name" value="DNA_binding_1"/>
    <property type="match status" value="1"/>
</dbReference>
<dbReference type="EMBL" id="LBNQ01000037">
    <property type="protein sequence ID" value="KKW67144.1"/>
    <property type="molecule type" value="Genomic_DNA"/>
</dbReference>
<dbReference type="PANTHER" id="PTHR10815">
    <property type="entry name" value="METHYLATED-DNA--PROTEIN-CYSTEINE METHYLTRANSFERASE"/>
    <property type="match status" value="1"/>
</dbReference>
<dbReference type="InterPro" id="IPR036388">
    <property type="entry name" value="WH-like_DNA-bd_sf"/>
</dbReference>
<dbReference type="CDD" id="cd06445">
    <property type="entry name" value="ATase"/>
    <property type="match status" value="1"/>
</dbReference>
<dbReference type="InterPro" id="IPR036217">
    <property type="entry name" value="MethylDNA_cys_MeTrfase_DNAb"/>
</dbReference>
<dbReference type="PATRIC" id="fig|1610491.3.peg.2663"/>
<dbReference type="EC" id="2.1.1.63" evidence="9"/>
<dbReference type="PANTHER" id="PTHR10815:SF5">
    <property type="entry name" value="METHYLATED-DNA--PROTEIN-CYSTEINE METHYLTRANSFERASE"/>
    <property type="match status" value="1"/>
</dbReference>
<dbReference type="Gene3D" id="1.10.10.10">
    <property type="entry name" value="Winged helix-like DNA-binding domain superfamily/Winged helix DNA-binding domain"/>
    <property type="match status" value="1"/>
</dbReference>
<dbReference type="Proteomes" id="UP000050580">
    <property type="component" value="Unassembled WGS sequence"/>
</dbReference>
<comment type="similarity">
    <text evidence="2 9">Belongs to the MGMT family.</text>
</comment>
<evidence type="ECO:0000259" key="10">
    <source>
        <dbReference type="Pfam" id="PF01035"/>
    </source>
</evidence>
<evidence type="ECO:0000256" key="5">
    <source>
        <dbReference type="ARBA" id="ARBA00022679"/>
    </source>
</evidence>
<protein>
    <recommendedName>
        <fullName evidence="9">Methylated-DNA--protein-cysteine methyltransferase</fullName>
        <ecNumber evidence="9">2.1.1.63</ecNumber>
    </recommendedName>
    <alternativeName>
        <fullName evidence="9">6-O-methylguanine-DNA methyltransferase</fullName>
        <shortName evidence="9">MGMT</shortName>
    </alternativeName>
    <alternativeName>
        <fullName evidence="9">O-6-methylguanine-DNA-alkyltransferase</fullName>
    </alternativeName>
</protein>
<keyword evidence="5 9" id="KW-0808">Transferase</keyword>
<dbReference type="InterPro" id="IPR014048">
    <property type="entry name" value="MethylDNA_cys_MeTrfase_DNA-bd"/>
</dbReference>
<evidence type="ECO:0000256" key="8">
    <source>
        <dbReference type="ARBA" id="ARBA00049348"/>
    </source>
</evidence>
<comment type="catalytic activity">
    <reaction evidence="1 9">
        <text>a 4-O-methyl-thymidine in DNA + L-cysteinyl-[protein] = a thymidine in DNA + S-methyl-L-cysteinyl-[protein]</text>
        <dbReference type="Rhea" id="RHEA:53428"/>
        <dbReference type="Rhea" id="RHEA-COMP:10131"/>
        <dbReference type="Rhea" id="RHEA-COMP:10132"/>
        <dbReference type="Rhea" id="RHEA-COMP:13555"/>
        <dbReference type="Rhea" id="RHEA-COMP:13556"/>
        <dbReference type="ChEBI" id="CHEBI:29950"/>
        <dbReference type="ChEBI" id="CHEBI:82612"/>
        <dbReference type="ChEBI" id="CHEBI:137386"/>
        <dbReference type="ChEBI" id="CHEBI:137387"/>
        <dbReference type="EC" id="2.1.1.63"/>
    </reaction>
</comment>
<evidence type="ECO:0000256" key="4">
    <source>
        <dbReference type="ARBA" id="ARBA00022603"/>
    </source>
</evidence>
<dbReference type="GO" id="GO:0005737">
    <property type="term" value="C:cytoplasm"/>
    <property type="evidence" value="ECO:0007669"/>
    <property type="project" value="UniProtKB-SubCell"/>
</dbReference>